<dbReference type="Pfam" id="PF01359">
    <property type="entry name" value="Transposase_1"/>
    <property type="match status" value="1"/>
</dbReference>
<organism evidence="1 2">
    <name type="scientific">Eumeta variegata</name>
    <name type="common">Bagworm moth</name>
    <name type="synonym">Eumeta japonica</name>
    <dbReference type="NCBI Taxonomy" id="151549"/>
    <lineage>
        <taxon>Eukaryota</taxon>
        <taxon>Metazoa</taxon>
        <taxon>Ecdysozoa</taxon>
        <taxon>Arthropoda</taxon>
        <taxon>Hexapoda</taxon>
        <taxon>Insecta</taxon>
        <taxon>Pterygota</taxon>
        <taxon>Neoptera</taxon>
        <taxon>Endopterygota</taxon>
        <taxon>Lepidoptera</taxon>
        <taxon>Glossata</taxon>
        <taxon>Ditrysia</taxon>
        <taxon>Tineoidea</taxon>
        <taxon>Psychidae</taxon>
        <taxon>Oiketicinae</taxon>
        <taxon>Eumeta</taxon>
    </lineage>
</organism>
<name>A0A4C1WC47_EUMVA</name>
<dbReference type="AlphaFoldDB" id="A0A4C1WC47"/>
<dbReference type="InterPro" id="IPR036397">
    <property type="entry name" value="RNaseH_sf"/>
</dbReference>
<dbReference type="EMBL" id="BGZK01000525">
    <property type="protein sequence ID" value="GBP48480.1"/>
    <property type="molecule type" value="Genomic_DNA"/>
</dbReference>
<sequence length="141" mass="16315">MNNEKKKLKYDHGLSSAVYDIVIGDETWMYCYIPERKQQSSVWVFEGDSKPTKLKQARSVGKKTVGFFFSKTGPVCTIPLEVRKTVNSEWYNTICLPSRLENVREKRPRSDILLLHDYVSPHTVNKTVSFFTSENAKLVTY</sequence>
<dbReference type="InterPro" id="IPR001888">
    <property type="entry name" value="Transposase_1"/>
</dbReference>
<reference evidence="1 2" key="1">
    <citation type="journal article" date="2019" name="Commun. Biol.">
        <title>The bagworm genome reveals a unique fibroin gene that provides high tensile strength.</title>
        <authorList>
            <person name="Kono N."/>
            <person name="Nakamura H."/>
            <person name="Ohtoshi R."/>
            <person name="Tomita M."/>
            <person name="Numata K."/>
            <person name="Arakawa K."/>
        </authorList>
    </citation>
    <scope>NUCLEOTIDE SEQUENCE [LARGE SCALE GENOMIC DNA]</scope>
</reference>
<dbReference type="OrthoDB" id="10017160at2759"/>
<dbReference type="Gene3D" id="3.30.420.10">
    <property type="entry name" value="Ribonuclease H-like superfamily/Ribonuclease H"/>
    <property type="match status" value="1"/>
</dbReference>
<keyword evidence="2" id="KW-1185">Reference proteome</keyword>
<accession>A0A4C1WC47</accession>
<dbReference type="PANTHER" id="PTHR46060:SF1">
    <property type="entry name" value="MARINER MOS1 TRANSPOSASE-LIKE PROTEIN"/>
    <property type="match status" value="1"/>
</dbReference>
<dbReference type="InterPro" id="IPR052709">
    <property type="entry name" value="Transposase-MT_Hybrid"/>
</dbReference>
<dbReference type="GO" id="GO:0003676">
    <property type="term" value="F:nucleic acid binding"/>
    <property type="evidence" value="ECO:0007669"/>
    <property type="project" value="InterPro"/>
</dbReference>
<dbReference type="Proteomes" id="UP000299102">
    <property type="component" value="Unassembled WGS sequence"/>
</dbReference>
<protein>
    <recommendedName>
        <fullName evidence="3">Mariner Mos1 transposase</fullName>
    </recommendedName>
</protein>
<dbReference type="PANTHER" id="PTHR46060">
    <property type="entry name" value="MARINER MOS1 TRANSPOSASE-LIKE PROTEIN"/>
    <property type="match status" value="1"/>
</dbReference>
<evidence type="ECO:0000313" key="2">
    <source>
        <dbReference type="Proteomes" id="UP000299102"/>
    </source>
</evidence>
<proteinExistence type="predicted"/>
<comment type="caution">
    <text evidence="1">The sequence shown here is derived from an EMBL/GenBank/DDBJ whole genome shotgun (WGS) entry which is preliminary data.</text>
</comment>
<evidence type="ECO:0000313" key="1">
    <source>
        <dbReference type="EMBL" id="GBP48480.1"/>
    </source>
</evidence>
<evidence type="ECO:0008006" key="3">
    <source>
        <dbReference type="Google" id="ProtNLM"/>
    </source>
</evidence>
<gene>
    <name evidence="1" type="ORF">EVAR_16149_1</name>
</gene>